<sequence length="114" mass="13210">MRNINFYTTEDGKCPIAEFLDSLSGKQAQKVAWVLQLIEELDKIPTTYLKKLVNTDNIWEVRVQVGGNIFRLLGFFDGDNLVVLNHGFQKKTQKTPPKEIKIAENRRKDYLARK</sequence>
<dbReference type="Pfam" id="PF05973">
    <property type="entry name" value="Gp49"/>
    <property type="match status" value="1"/>
</dbReference>
<reference evidence="1" key="1">
    <citation type="submission" date="2019-09" db="EMBL/GenBank/DDBJ databases">
        <authorList>
            <person name="Hjerde E."/>
        </authorList>
    </citation>
    <scope>NUCLEOTIDE SEQUENCE</scope>
    <source>
        <strain evidence="1">06/09/160</strain>
    </source>
</reference>
<organism evidence="1">
    <name type="scientific">Aliivibrio wodanis</name>
    <dbReference type="NCBI Taxonomy" id="80852"/>
    <lineage>
        <taxon>Bacteria</taxon>
        <taxon>Pseudomonadati</taxon>
        <taxon>Pseudomonadota</taxon>
        <taxon>Gammaproteobacteria</taxon>
        <taxon>Vibrionales</taxon>
        <taxon>Vibrionaceae</taxon>
        <taxon>Aliivibrio</taxon>
    </lineage>
</organism>
<evidence type="ECO:0008006" key="2">
    <source>
        <dbReference type="Google" id="ProtNLM"/>
    </source>
</evidence>
<dbReference type="EMBL" id="LR721751">
    <property type="protein sequence ID" value="VVV06077.1"/>
    <property type="molecule type" value="Genomic_DNA"/>
</dbReference>
<dbReference type="AlphaFoldDB" id="A0A5Q4ZVP4"/>
<gene>
    <name evidence="1" type="ORF">AW0309160_03561</name>
</gene>
<name>A0A5Q4ZVP4_9GAMM</name>
<evidence type="ECO:0000313" key="1">
    <source>
        <dbReference type="EMBL" id="VVV06077.1"/>
    </source>
</evidence>
<accession>A0A5Q4ZVP4</accession>
<protein>
    <recommendedName>
        <fullName evidence="2">Type II toxin-antitoxin system RelE/ParE family toxin</fullName>
    </recommendedName>
</protein>
<dbReference type="InterPro" id="IPR009241">
    <property type="entry name" value="HigB-like"/>
</dbReference>
<proteinExistence type="predicted"/>